<organism evidence="2 3">
    <name type="scientific">Nocardia bovistercoris</name>
    <dbReference type="NCBI Taxonomy" id="2785916"/>
    <lineage>
        <taxon>Bacteria</taxon>
        <taxon>Bacillati</taxon>
        <taxon>Actinomycetota</taxon>
        <taxon>Actinomycetes</taxon>
        <taxon>Mycobacteriales</taxon>
        <taxon>Nocardiaceae</taxon>
        <taxon>Nocardia</taxon>
    </lineage>
</organism>
<keyword evidence="3" id="KW-1185">Reference proteome</keyword>
<evidence type="ECO:0000256" key="1">
    <source>
        <dbReference type="SAM" id="SignalP"/>
    </source>
</evidence>
<reference evidence="2" key="1">
    <citation type="submission" date="2020-11" db="EMBL/GenBank/DDBJ databases">
        <title>Nocardia NEAU-351.nov., a novel actinomycete isolated from the cow dung.</title>
        <authorList>
            <person name="Zhang X."/>
        </authorList>
    </citation>
    <scope>NUCLEOTIDE SEQUENCE</scope>
    <source>
        <strain evidence="2">NEAU-351</strain>
    </source>
</reference>
<dbReference type="EMBL" id="JADMLG010000008">
    <property type="protein sequence ID" value="MBH0778795.1"/>
    <property type="molecule type" value="Genomic_DNA"/>
</dbReference>
<gene>
    <name evidence="2" type="ORF">IT779_21165</name>
</gene>
<dbReference type="AlphaFoldDB" id="A0A931IFF2"/>
<proteinExistence type="predicted"/>
<name>A0A931IFF2_9NOCA</name>
<sequence>MIRTAAVVALSVLLAGAAGCSTDDTAAPTTSTTTSPQGTVVPLTLPEPPAHTFEVVGKNVRVKTSSADPDGLLSIYSKVTTDLRATLAPGGYWMQIDCTANGARLANGHIGIGQLGVAQVGDLGKFDGVTGATCP</sequence>
<feature type="signal peptide" evidence="1">
    <location>
        <begin position="1"/>
        <end position="26"/>
    </location>
</feature>
<feature type="chain" id="PRO_5037481930" evidence="1">
    <location>
        <begin position="27"/>
        <end position="135"/>
    </location>
</feature>
<keyword evidence="1" id="KW-0732">Signal</keyword>
<evidence type="ECO:0000313" key="2">
    <source>
        <dbReference type="EMBL" id="MBH0778795.1"/>
    </source>
</evidence>
<accession>A0A931IFF2</accession>
<comment type="caution">
    <text evidence="2">The sequence shown here is derived from an EMBL/GenBank/DDBJ whole genome shotgun (WGS) entry which is preliminary data.</text>
</comment>
<dbReference type="PROSITE" id="PS51257">
    <property type="entry name" value="PROKAR_LIPOPROTEIN"/>
    <property type="match status" value="1"/>
</dbReference>
<dbReference type="Proteomes" id="UP000655751">
    <property type="component" value="Unassembled WGS sequence"/>
</dbReference>
<dbReference type="RefSeq" id="WP_196151091.1">
    <property type="nucleotide sequence ID" value="NZ_JADMLG010000008.1"/>
</dbReference>
<protein>
    <submittedName>
        <fullName evidence="2">Uncharacterized protein</fullName>
    </submittedName>
</protein>
<evidence type="ECO:0000313" key="3">
    <source>
        <dbReference type="Proteomes" id="UP000655751"/>
    </source>
</evidence>